<dbReference type="KEGG" id="ppp:112286714"/>
<dbReference type="Gramene" id="Pp3c9_6010V3.7">
    <property type="protein sequence ID" value="Pp3c9_6010V3.7"/>
    <property type="gene ID" value="Pp3c9_6010"/>
</dbReference>
<dbReference type="Gramene" id="Pp3c9_6010V3.2">
    <property type="protein sequence ID" value="Pp3c9_6010V3.2"/>
    <property type="gene ID" value="Pp3c9_6010"/>
</dbReference>
<dbReference type="Gramene" id="Pp3c9_6010V3.5">
    <property type="protein sequence ID" value="Pp3c9_6010V3.5"/>
    <property type="gene ID" value="Pp3c9_6010"/>
</dbReference>
<accession>A0A7I4FWF2</accession>
<dbReference type="Proteomes" id="UP000006727">
    <property type="component" value="Chromosome 9"/>
</dbReference>
<dbReference type="RefSeq" id="XP_024384643.1">
    <property type="nucleotide sequence ID" value="XM_024528875.2"/>
</dbReference>
<dbReference type="InterPro" id="IPR002523">
    <property type="entry name" value="MgTranspt_CorA/ZnTranspt_ZntB"/>
</dbReference>
<evidence type="ECO:0000313" key="7">
    <source>
        <dbReference type="EnsemblPlants" id="Pp3c9_6010V3.5"/>
    </source>
</evidence>
<dbReference type="OrthoDB" id="165352at2759"/>
<dbReference type="Gramene" id="Pp3c9_6010V3.6">
    <property type="protein sequence ID" value="Pp3c9_6010V3.6"/>
    <property type="gene ID" value="Pp3c9_6010"/>
</dbReference>
<dbReference type="InterPro" id="IPR045861">
    <property type="entry name" value="CorA_cytoplasmic_dom"/>
</dbReference>
<dbReference type="Gramene" id="Pp3c9_6010V3.3">
    <property type="protein sequence ID" value="Pp3c9_6010V3.3"/>
    <property type="gene ID" value="Pp3c9_6010"/>
</dbReference>
<dbReference type="Gene3D" id="1.20.58.340">
    <property type="entry name" value="Magnesium transport protein CorA, transmembrane region"/>
    <property type="match status" value="2"/>
</dbReference>
<dbReference type="EnsemblPlants" id="Pp3c9_6010V3.5">
    <property type="protein sequence ID" value="Pp3c9_6010V3.5"/>
    <property type="gene ID" value="Pp3c9_6010"/>
</dbReference>
<dbReference type="EnsemblPlants" id="Pp3c9_6010V3.4">
    <property type="protein sequence ID" value="Pp3c9_6010V3.4"/>
    <property type="gene ID" value="Pp3c9_6010"/>
</dbReference>
<dbReference type="RefSeq" id="XP_024384647.1">
    <property type="nucleotide sequence ID" value="XM_024528879.1"/>
</dbReference>
<dbReference type="SUPFAM" id="SSF143865">
    <property type="entry name" value="CorA soluble domain-like"/>
    <property type="match status" value="1"/>
</dbReference>
<evidence type="ECO:0000256" key="5">
    <source>
        <dbReference type="ARBA" id="ARBA00023136"/>
    </source>
</evidence>
<keyword evidence="4 6" id="KW-1133">Transmembrane helix</keyword>
<gene>
    <name evidence="7" type="primary">LOC112286714</name>
</gene>
<dbReference type="Gramene" id="Pp3c9_6010V3.4">
    <property type="protein sequence ID" value="Pp3c9_6010V3.4"/>
    <property type="gene ID" value="Pp3c9_6010"/>
</dbReference>
<keyword evidence="8" id="KW-1185">Reference proteome</keyword>
<evidence type="ECO:0008006" key="9">
    <source>
        <dbReference type="Google" id="ProtNLM"/>
    </source>
</evidence>
<dbReference type="GeneID" id="112286714"/>
<feature type="transmembrane region" description="Helical" evidence="6">
    <location>
        <begin position="370"/>
        <end position="394"/>
    </location>
</feature>
<dbReference type="RefSeq" id="XP_024384642.1">
    <property type="nucleotide sequence ID" value="XM_024528874.2"/>
</dbReference>
<dbReference type="RefSeq" id="XP_024384646.1">
    <property type="nucleotide sequence ID" value="XM_024528878.2"/>
</dbReference>
<feature type="transmembrane region" description="Helical" evidence="6">
    <location>
        <begin position="414"/>
        <end position="439"/>
    </location>
</feature>
<evidence type="ECO:0000313" key="8">
    <source>
        <dbReference type="Proteomes" id="UP000006727"/>
    </source>
</evidence>
<reference evidence="7 8" key="1">
    <citation type="journal article" date="2008" name="Science">
        <title>The Physcomitrella genome reveals evolutionary insights into the conquest of land by plants.</title>
        <authorList>
            <person name="Rensing S."/>
            <person name="Lang D."/>
            <person name="Zimmer A."/>
            <person name="Terry A."/>
            <person name="Salamov A."/>
            <person name="Shapiro H."/>
            <person name="Nishiyama T."/>
            <person name="Perroud P.-F."/>
            <person name="Lindquist E."/>
            <person name="Kamisugi Y."/>
            <person name="Tanahashi T."/>
            <person name="Sakakibara K."/>
            <person name="Fujita T."/>
            <person name="Oishi K."/>
            <person name="Shin-I T."/>
            <person name="Kuroki Y."/>
            <person name="Toyoda A."/>
            <person name="Suzuki Y."/>
            <person name="Hashimoto A."/>
            <person name="Yamaguchi K."/>
            <person name="Sugano A."/>
            <person name="Kohara Y."/>
            <person name="Fujiyama A."/>
            <person name="Anterola A."/>
            <person name="Aoki S."/>
            <person name="Ashton N."/>
            <person name="Barbazuk W.B."/>
            <person name="Barker E."/>
            <person name="Bennetzen J."/>
            <person name="Bezanilla M."/>
            <person name="Blankenship R."/>
            <person name="Cho S.H."/>
            <person name="Dutcher S."/>
            <person name="Estelle M."/>
            <person name="Fawcett J.A."/>
            <person name="Gundlach H."/>
            <person name="Hanada K."/>
            <person name="Heyl A."/>
            <person name="Hicks K.A."/>
            <person name="Hugh J."/>
            <person name="Lohr M."/>
            <person name="Mayer K."/>
            <person name="Melkozernov A."/>
            <person name="Murata T."/>
            <person name="Nelson D."/>
            <person name="Pils B."/>
            <person name="Prigge M."/>
            <person name="Reiss B."/>
            <person name="Renner T."/>
            <person name="Rombauts S."/>
            <person name="Rushton P."/>
            <person name="Sanderfoot A."/>
            <person name="Schween G."/>
            <person name="Shiu S.-H."/>
            <person name="Stueber K."/>
            <person name="Theodoulou F.L."/>
            <person name="Tu H."/>
            <person name="Van de Peer Y."/>
            <person name="Verrier P.J."/>
            <person name="Waters E."/>
            <person name="Wood A."/>
            <person name="Yang L."/>
            <person name="Cove D."/>
            <person name="Cuming A."/>
            <person name="Hasebe M."/>
            <person name="Lucas S."/>
            <person name="Mishler D.B."/>
            <person name="Reski R."/>
            <person name="Grigoriev I."/>
            <person name="Quatrano R.S."/>
            <person name="Boore J.L."/>
        </authorList>
    </citation>
    <scope>NUCLEOTIDE SEQUENCE [LARGE SCALE GENOMIC DNA]</scope>
    <source>
        <strain evidence="7 8">cv. Gransden 2004</strain>
    </source>
</reference>
<sequence length="472" mass="53012">MTFNSRSLSRIVPVLGQQSSGSESDMDSISEQVAKFDFFGAEQVRFHFPGAVRKFAYRFDGYGKFVKKEWDLMREVSDGFCWYHVELPRSSQKLSMSAEYLIDVLCPPLKLQEILALVSSGPFCGTVDGALVFRVNSAGPCASKFTQRISAIVTDRRVISVSLGRVSRLDFSTASTRSLLSEVPLIEAKEQSNDTDSERMSHLGSTKSRGVVIQEHVLEFLLSRNTFEEAENAIPTGVGNLLVHIIDTHVDQLHEIVLQLETELDEVERDLDIGVGATKKQMLDDRRFPKMHLNLQRLLQVIAHGDQVFPRVKDKCAGKSWCSSEDLTTLEALVGRLRKLKENVGFIVSRITAIQAGLDSWQAEQINRKLYYLSFLSMLFLPLSIVTGAFGMNVGGVPWTTQTNPKNIHGFRNIMLICAVIVLLLLTLFGAAPLYNYLISRSRQGARDRRLRSQKSIRYLGGSKRRSQYLPL</sequence>
<comment type="subcellular location">
    <subcellularLocation>
        <location evidence="1">Membrane</location>
        <topology evidence="1">Multi-pass membrane protein</topology>
    </subcellularLocation>
</comment>
<dbReference type="OMA" id="SHFAGMV"/>
<dbReference type="EnsemblPlants" id="Pp3c9_6010V3.7">
    <property type="protein sequence ID" value="Pp3c9_6010V3.7"/>
    <property type="gene ID" value="Pp3c9_6010"/>
</dbReference>
<dbReference type="EnsemblPlants" id="Pp3c9_6010V3.6">
    <property type="protein sequence ID" value="Pp3c9_6010V3.6"/>
    <property type="gene ID" value="Pp3c9_6010"/>
</dbReference>
<dbReference type="PANTHER" id="PTHR47468">
    <property type="entry name" value="OS08G0130000 PROTEIN"/>
    <property type="match status" value="1"/>
</dbReference>
<evidence type="ECO:0000256" key="2">
    <source>
        <dbReference type="ARBA" id="ARBA00009765"/>
    </source>
</evidence>
<protein>
    <recommendedName>
        <fullName evidence="9">Magnesium transporter</fullName>
    </recommendedName>
</protein>
<keyword evidence="5 6" id="KW-0472">Membrane</keyword>
<dbReference type="EMBL" id="ABEU02000009">
    <property type="status" value="NOT_ANNOTATED_CDS"/>
    <property type="molecule type" value="Genomic_DNA"/>
</dbReference>
<organism evidence="7 8">
    <name type="scientific">Physcomitrium patens</name>
    <name type="common">Spreading-leaved earth moss</name>
    <name type="synonym">Physcomitrella patens</name>
    <dbReference type="NCBI Taxonomy" id="3218"/>
    <lineage>
        <taxon>Eukaryota</taxon>
        <taxon>Viridiplantae</taxon>
        <taxon>Streptophyta</taxon>
        <taxon>Embryophyta</taxon>
        <taxon>Bryophyta</taxon>
        <taxon>Bryophytina</taxon>
        <taxon>Bryopsida</taxon>
        <taxon>Funariidae</taxon>
        <taxon>Funariales</taxon>
        <taxon>Funariaceae</taxon>
        <taxon>Physcomitrium</taxon>
    </lineage>
</organism>
<reference evidence="7" key="3">
    <citation type="submission" date="2020-12" db="UniProtKB">
        <authorList>
            <consortium name="EnsemblPlants"/>
        </authorList>
    </citation>
    <scope>IDENTIFICATION</scope>
</reference>
<evidence type="ECO:0000256" key="1">
    <source>
        <dbReference type="ARBA" id="ARBA00004141"/>
    </source>
</evidence>
<dbReference type="GO" id="GO:0046873">
    <property type="term" value="F:metal ion transmembrane transporter activity"/>
    <property type="evidence" value="ECO:0007669"/>
    <property type="project" value="InterPro"/>
</dbReference>
<dbReference type="InterPro" id="IPR045863">
    <property type="entry name" value="CorA_TM1_TM2"/>
</dbReference>
<proteinExistence type="inferred from homology"/>
<evidence type="ECO:0000256" key="6">
    <source>
        <dbReference type="SAM" id="Phobius"/>
    </source>
</evidence>
<dbReference type="EnsemblPlants" id="Pp3c9_6010V3.3">
    <property type="protein sequence ID" value="Pp3c9_6010V3.3"/>
    <property type="gene ID" value="Pp3c9_6010"/>
</dbReference>
<dbReference type="PANTHER" id="PTHR47468:SF1">
    <property type="entry name" value="OS08G0130000 PROTEIN"/>
    <property type="match status" value="1"/>
</dbReference>
<dbReference type="AlphaFoldDB" id="A0A7I4FWF2"/>
<dbReference type="RefSeq" id="XP_024384645.1">
    <property type="nucleotide sequence ID" value="XM_024528877.2"/>
</dbReference>
<comment type="similarity">
    <text evidence="2">Belongs to the CorA metal ion transporter (MIT) (TC 1.A.35) family.</text>
</comment>
<dbReference type="Pfam" id="PF01544">
    <property type="entry name" value="CorA"/>
    <property type="match status" value="1"/>
</dbReference>
<evidence type="ECO:0000256" key="4">
    <source>
        <dbReference type="ARBA" id="ARBA00022989"/>
    </source>
</evidence>
<dbReference type="RefSeq" id="XP_073392437.1">
    <property type="nucleotide sequence ID" value="XM_073536336.1"/>
</dbReference>
<dbReference type="FunCoup" id="A0A7I4FWF2">
    <property type="interactions" value="1575"/>
</dbReference>
<reference evidence="7 8" key="2">
    <citation type="journal article" date="2018" name="Plant J.">
        <title>The Physcomitrella patens chromosome-scale assembly reveals moss genome structure and evolution.</title>
        <authorList>
            <person name="Lang D."/>
            <person name="Ullrich K.K."/>
            <person name="Murat F."/>
            <person name="Fuchs J."/>
            <person name="Jenkins J."/>
            <person name="Haas F.B."/>
            <person name="Piednoel M."/>
            <person name="Gundlach H."/>
            <person name="Van Bel M."/>
            <person name="Meyberg R."/>
            <person name="Vives C."/>
            <person name="Morata J."/>
            <person name="Symeonidi A."/>
            <person name="Hiss M."/>
            <person name="Muchero W."/>
            <person name="Kamisugi Y."/>
            <person name="Saleh O."/>
            <person name="Blanc G."/>
            <person name="Decker E.L."/>
            <person name="van Gessel N."/>
            <person name="Grimwood J."/>
            <person name="Hayes R.D."/>
            <person name="Graham S.W."/>
            <person name="Gunter L.E."/>
            <person name="McDaniel S.F."/>
            <person name="Hoernstein S.N.W."/>
            <person name="Larsson A."/>
            <person name="Li F.W."/>
            <person name="Perroud P.F."/>
            <person name="Phillips J."/>
            <person name="Ranjan P."/>
            <person name="Rokshar D.S."/>
            <person name="Rothfels C.J."/>
            <person name="Schneider L."/>
            <person name="Shu S."/>
            <person name="Stevenson D.W."/>
            <person name="Thummler F."/>
            <person name="Tillich M."/>
            <person name="Villarreal Aguilar J.C."/>
            <person name="Widiez T."/>
            <person name="Wong G.K."/>
            <person name="Wymore A."/>
            <person name="Zhang Y."/>
            <person name="Zimmer A.D."/>
            <person name="Quatrano R.S."/>
            <person name="Mayer K.F.X."/>
            <person name="Goodstein D."/>
            <person name="Casacuberta J.M."/>
            <person name="Vandepoele K."/>
            <person name="Reski R."/>
            <person name="Cuming A.C."/>
            <person name="Tuskan G.A."/>
            <person name="Maumus F."/>
            <person name="Salse J."/>
            <person name="Schmutz J."/>
            <person name="Rensing S.A."/>
        </authorList>
    </citation>
    <scope>NUCLEOTIDE SEQUENCE [LARGE SCALE GENOMIC DNA]</scope>
    <source>
        <strain evidence="7 8">cv. Gransden 2004</strain>
    </source>
</reference>
<keyword evidence="3 6" id="KW-0812">Transmembrane</keyword>
<dbReference type="GO" id="GO:0016020">
    <property type="term" value="C:membrane"/>
    <property type="evidence" value="ECO:0007669"/>
    <property type="project" value="UniProtKB-SubCell"/>
</dbReference>
<dbReference type="SUPFAM" id="SSF144083">
    <property type="entry name" value="Magnesium transport protein CorA, transmembrane region"/>
    <property type="match status" value="1"/>
</dbReference>
<dbReference type="EnsemblPlants" id="Pp3c9_6010V3.2">
    <property type="protein sequence ID" value="Pp3c9_6010V3.2"/>
    <property type="gene ID" value="Pp3c9_6010"/>
</dbReference>
<evidence type="ECO:0000256" key="3">
    <source>
        <dbReference type="ARBA" id="ARBA00022692"/>
    </source>
</evidence>
<name>A0A7I4FWF2_PHYPA</name>